<dbReference type="EMBL" id="CP141615">
    <property type="protein sequence ID" value="WRP18463.1"/>
    <property type="molecule type" value="Genomic_DNA"/>
</dbReference>
<dbReference type="PANTHER" id="PTHR30161:SF1">
    <property type="entry name" value="FLAGELLAR BIOSYNTHESIS PROTEIN FLHA-RELATED"/>
    <property type="match status" value="1"/>
</dbReference>
<dbReference type="PIRSF" id="PIRSF005419">
    <property type="entry name" value="FlhA"/>
    <property type="match status" value="1"/>
</dbReference>
<sequence length="690" mass="74350">MAISQRARMMLGAAGRSDAAVFVAVVAIVLMMVLPLPPALLDLLLATNITLSLLILLLTMNVKEPLQFSVFPSVLLVVTLFRLALNISSTRLILLHAYAGRIIEAFGQFVVGGNYLVGFVIFLILVVIQFIVITRGAERVAEVAARFTLDAMPGKQMSIDADLNAGLISEQEARARRQAIEREADFYGAMDGASKFVKGDAIASVVITLINVLGGLAVGMLQMGMDVAEALRRYTLLTVGDGLVTQIPALLVSTATGIIVTRTSSEENMGQDMTRQLFGQPRTLGAAAGVLLVLALVPGLPTLPFLALAGVAAAAASAMSREQRRAAEKARLAAVEKEREEAKRPEAVMSLLQTDPVELEIGYSLIPLVDQSHGAELLDRITMVRRQVALDLGVVVPPIRIRDNMQLKPNSYVIKLRGVEIGKGELFPNHLLAMDSGQGLDALSGIRTHEPAFGLPAVWISQELRDQAEAAGCTVVDAPSVLATHLSELLRRHAAELLGRQETRVLLDHVKSFSAAVVEELVPDLLGLGEVQKVLQHLLREGVPIRDLVTILEALADSARESRDPEVLTEHVRAALARQLSHLYAEPDGTIPVITLAPALEQRLEELAASPAAPLDPQWLQQLVVRLGRAQEEAAARGKQAVVLCSPGVRRYLRRLIERPLPRLPVMSFAEVASGFQVKSEAVVDVPDAA</sequence>
<proteinExistence type="inferred from homology"/>
<comment type="function">
    <text evidence="7">Required for formation of the rod structure of the flagellar apparatus. Together with FliI and FliH, may constitute the export apparatus of flagellin.</text>
</comment>
<dbReference type="Gene3D" id="3.40.30.60">
    <property type="entry name" value="FHIPEP family, domain 1"/>
    <property type="match status" value="1"/>
</dbReference>
<accession>A0ABZ1C2W6</accession>
<keyword evidence="8" id="KW-0282">Flagellum</keyword>
<dbReference type="Gene3D" id="1.10.8.540">
    <property type="entry name" value="FHIPEP family, domain 3"/>
    <property type="match status" value="1"/>
</dbReference>
<reference evidence="8 9" key="1">
    <citation type="journal article" date="2024" name="Front. Microbiol.">
        <title>Novel thermophilic genera Geochorda gen. nov. and Carboxydochorda gen. nov. from the deep terrestrial subsurface reveal the ecophysiological diversity in the class Limnochordia.</title>
        <authorList>
            <person name="Karnachuk O.V."/>
            <person name="Lukina A.P."/>
            <person name="Avakyan M.R."/>
            <person name="Kadnikov V.V."/>
            <person name="Begmatov S."/>
            <person name="Beletsky A.V."/>
            <person name="Vlasova K.G."/>
            <person name="Novikov A.A."/>
            <person name="Shcherbakova V.A."/>
            <person name="Mardanov A.V."/>
            <person name="Ravin N.V."/>
        </authorList>
    </citation>
    <scope>NUCLEOTIDE SEQUENCE [LARGE SCALE GENOMIC DNA]</scope>
    <source>
        <strain evidence="8 9">L945</strain>
    </source>
</reference>
<gene>
    <name evidence="7 8" type="primary">flhA</name>
    <name evidence="8" type="ORF">U7230_05525</name>
</gene>
<dbReference type="InterPro" id="IPR001712">
    <property type="entry name" value="T3SS_FHIPEP"/>
</dbReference>
<feature type="transmembrane region" description="Helical" evidence="7">
    <location>
        <begin position="74"/>
        <end position="95"/>
    </location>
</feature>
<keyword evidence="8" id="KW-0966">Cell projection</keyword>
<dbReference type="NCBIfam" id="TIGR01398">
    <property type="entry name" value="FlhA"/>
    <property type="match status" value="1"/>
</dbReference>
<feature type="transmembrane region" description="Helical" evidence="7">
    <location>
        <begin position="243"/>
        <end position="260"/>
    </location>
</feature>
<dbReference type="PANTHER" id="PTHR30161">
    <property type="entry name" value="FLAGELLAR EXPORT PROTEIN, MEMBRANE FLHA SUBUNIT-RELATED"/>
    <property type="match status" value="1"/>
</dbReference>
<dbReference type="InterPro" id="IPR042193">
    <property type="entry name" value="FHIPEP_3"/>
</dbReference>
<dbReference type="PRINTS" id="PR00949">
    <property type="entry name" value="TYPE3IMAPROT"/>
</dbReference>
<dbReference type="InterPro" id="IPR042194">
    <property type="entry name" value="FHIPEP_1"/>
</dbReference>
<evidence type="ECO:0000256" key="3">
    <source>
        <dbReference type="ARBA" id="ARBA00022475"/>
    </source>
</evidence>
<keyword evidence="6 7" id="KW-0472">Membrane</keyword>
<name>A0ABZ1C2W6_9FIRM</name>
<evidence type="ECO:0000256" key="4">
    <source>
        <dbReference type="ARBA" id="ARBA00022692"/>
    </source>
</evidence>
<dbReference type="Proteomes" id="UP001332192">
    <property type="component" value="Chromosome"/>
</dbReference>
<evidence type="ECO:0000256" key="2">
    <source>
        <dbReference type="ARBA" id="ARBA00008835"/>
    </source>
</evidence>
<evidence type="ECO:0000256" key="7">
    <source>
        <dbReference type="RuleBase" id="RU364093"/>
    </source>
</evidence>
<dbReference type="Gene3D" id="3.40.50.12790">
    <property type="entry name" value="FHIPEP family, domain 4"/>
    <property type="match status" value="1"/>
</dbReference>
<keyword evidence="8" id="KW-0969">Cilium</keyword>
<comment type="similarity">
    <text evidence="2 7">Belongs to the FHIPEP (flagella/HR/invasion proteins export pore) family.</text>
</comment>
<feature type="transmembrane region" description="Helical" evidence="7">
    <location>
        <begin position="201"/>
        <end position="223"/>
    </location>
</feature>
<feature type="transmembrane region" description="Helical" evidence="7">
    <location>
        <begin position="43"/>
        <end position="62"/>
    </location>
</feature>
<keyword evidence="7" id="KW-1005">Bacterial flagellum biogenesis</keyword>
<evidence type="ECO:0000313" key="9">
    <source>
        <dbReference type="Proteomes" id="UP001332192"/>
    </source>
</evidence>
<evidence type="ECO:0000256" key="5">
    <source>
        <dbReference type="ARBA" id="ARBA00022989"/>
    </source>
</evidence>
<organism evidence="8 9">
    <name type="scientific">Carboxydichorda subterranea</name>
    <dbReference type="NCBI Taxonomy" id="3109565"/>
    <lineage>
        <taxon>Bacteria</taxon>
        <taxon>Bacillati</taxon>
        <taxon>Bacillota</taxon>
        <taxon>Limnochordia</taxon>
        <taxon>Limnochordales</taxon>
        <taxon>Geochordaceae</taxon>
        <taxon>Carboxydichorda</taxon>
    </lineage>
</organism>
<feature type="transmembrane region" description="Helical" evidence="7">
    <location>
        <begin position="115"/>
        <end position="133"/>
    </location>
</feature>
<keyword evidence="3 7" id="KW-1003">Cell membrane</keyword>
<dbReference type="InterPro" id="IPR025505">
    <property type="entry name" value="FHIPEP_CS"/>
</dbReference>
<keyword evidence="9" id="KW-1185">Reference proteome</keyword>
<keyword evidence="7" id="KW-1006">Bacterial flagellum protein export</keyword>
<keyword evidence="5 7" id="KW-1133">Transmembrane helix</keyword>
<dbReference type="InterPro" id="IPR006301">
    <property type="entry name" value="FlhA"/>
</dbReference>
<dbReference type="PROSITE" id="PS00994">
    <property type="entry name" value="FHIPEP"/>
    <property type="match status" value="1"/>
</dbReference>
<dbReference type="Pfam" id="PF00771">
    <property type="entry name" value="FHIPEP"/>
    <property type="match status" value="1"/>
</dbReference>
<keyword evidence="4 7" id="KW-0812">Transmembrane</keyword>
<comment type="subcellular location">
    <subcellularLocation>
        <location evidence="1 7">Cell membrane</location>
        <topology evidence="1 7">Multi-pass membrane protein</topology>
    </subcellularLocation>
</comment>
<feature type="transmembrane region" description="Helical" evidence="7">
    <location>
        <begin position="281"/>
        <end position="297"/>
    </location>
</feature>
<protein>
    <recommendedName>
        <fullName evidence="7">Flagellar biosynthesis protein FlhA</fullName>
    </recommendedName>
</protein>
<evidence type="ECO:0000256" key="1">
    <source>
        <dbReference type="ARBA" id="ARBA00004651"/>
    </source>
</evidence>
<keyword evidence="7" id="KW-0653">Protein transport</keyword>
<feature type="transmembrane region" description="Helical" evidence="7">
    <location>
        <begin position="20"/>
        <end position="37"/>
    </location>
</feature>
<evidence type="ECO:0000313" key="8">
    <source>
        <dbReference type="EMBL" id="WRP18463.1"/>
    </source>
</evidence>
<evidence type="ECO:0000256" key="6">
    <source>
        <dbReference type="ARBA" id="ARBA00023136"/>
    </source>
</evidence>
<dbReference type="InterPro" id="IPR042196">
    <property type="entry name" value="FHIPEP_4"/>
</dbReference>
<keyword evidence="7" id="KW-0813">Transport</keyword>